<keyword evidence="2" id="KW-1185">Reference proteome</keyword>
<dbReference type="Gramene" id="EFJ31701">
    <property type="protein sequence ID" value="EFJ31701"/>
    <property type="gene ID" value="SELMODRAFT_408503"/>
</dbReference>
<name>D8R8I3_SELML</name>
<dbReference type="Gene3D" id="3.30.457.60">
    <property type="match status" value="1"/>
</dbReference>
<dbReference type="HOGENOM" id="CLU_2065551_0_0_1"/>
<evidence type="ECO:0000313" key="1">
    <source>
        <dbReference type="EMBL" id="EFJ31701.1"/>
    </source>
</evidence>
<gene>
    <name evidence="1" type="ORF">SELMODRAFT_408503</name>
</gene>
<dbReference type="KEGG" id="smo:SELMODRAFT_408503"/>
<evidence type="ECO:0000313" key="2">
    <source>
        <dbReference type="Proteomes" id="UP000001514"/>
    </source>
</evidence>
<sequence>MKNEYGEWEKSSQPILKLHVLQFHLWDANHCIYGKKLESLKERYMQVFAKKAFTFRTACEREAQFRSYVFQALFGLLKSLSFSIQQMDMLMTTFLKGFKSIPAFIANLTLELFNKGTIG</sequence>
<reference evidence="1 2" key="1">
    <citation type="journal article" date="2011" name="Science">
        <title>The Selaginella genome identifies genetic changes associated with the evolution of vascular plants.</title>
        <authorList>
            <person name="Banks J.A."/>
            <person name="Nishiyama T."/>
            <person name="Hasebe M."/>
            <person name="Bowman J.L."/>
            <person name="Gribskov M."/>
            <person name="dePamphilis C."/>
            <person name="Albert V.A."/>
            <person name="Aono N."/>
            <person name="Aoyama T."/>
            <person name="Ambrose B.A."/>
            <person name="Ashton N.W."/>
            <person name="Axtell M.J."/>
            <person name="Barker E."/>
            <person name="Barker M.S."/>
            <person name="Bennetzen J.L."/>
            <person name="Bonawitz N.D."/>
            <person name="Chapple C."/>
            <person name="Cheng C."/>
            <person name="Correa L.G."/>
            <person name="Dacre M."/>
            <person name="DeBarry J."/>
            <person name="Dreyer I."/>
            <person name="Elias M."/>
            <person name="Engstrom E.M."/>
            <person name="Estelle M."/>
            <person name="Feng L."/>
            <person name="Finet C."/>
            <person name="Floyd S.K."/>
            <person name="Frommer W.B."/>
            <person name="Fujita T."/>
            <person name="Gramzow L."/>
            <person name="Gutensohn M."/>
            <person name="Harholt J."/>
            <person name="Hattori M."/>
            <person name="Heyl A."/>
            <person name="Hirai T."/>
            <person name="Hiwatashi Y."/>
            <person name="Ishikawa M."/>
            <person name="Iwata M."/>
            <person name="Karol K.G."/>
            <person name="Koehler B."/>
            <person name="Kolukisaoglu U."/>
            <person name="Kubo M."/>
            <person name="Kurata T."/>
            <person name="Lalonde S."/>
            <person name="Li K."/>
            <person name="Li Y."/>
            <person name="Litt A."/>
            <person name="Lyons E."/>
            <person name="Manning G."/>
            <person name="Maruyama T."/>
            <person name="Michael T.P."/>
            <person name="Mikami K."/>
            <person name="Miyazaki S."/>
            <person name="Morinaga S."/>
            <person name="Murata T."/>
            <person name="Mueller-Roeber B."/>
            <person name="Nelson D.R."/>
            <person name="Obara M."/>
            <person name="Oguri Y."/>
            <person name="Olmstead R.G."/>
            <person name="Onodera N."/>
            <person name="Petersen B.L."/>
            <person name="Pils B."/>
            <person name="Prigge M."/>
            <person name="Rensing S.A."/>
            <person name="Riano-Pachon D.M."/>
            <person name="Roberts A.W."/>
            <person name="Sato Y."/>
            <person name="Scheller H.V."/>
            <person name="Schulz B."/>
            <person name="Schulz C."/>
            <person name="Shakirov E.V."/>
            <person name="Shibagaki N."/>
            <person name="Shinohara N."/>
            <person name="Shippen D.E."/>
            <person name="Soerensen I."/>
            <person name="Sotooka R."/>
            <person name="Sugimoto N."/>
            <person name="Sugita M."/>
            <person name="Sumikawa N."/>
            <person name="Tanurdzic M."/>
            <person name="Theissen G."/>
            <person name="Ulvskov P."/>
            <person name="Wakazuki S."/>
            <person name="Weng J.K."/>
            <person name="Willats W.W."/>
            <person name="Wipf D."/>
            <person name="Wolf P.G."/>
            <person name="Yang L."/>
            <person name="Zimmer A.D."/>
            <person name="Zhu Q."/>
            <person name="Mitros T."/>
            <person name="Hellsten U."/>
            <person name="Loque D."/>
            <person name="Otillar R."/>
            <person name="Salamov A."/>
            <person name="Schmutz J."/>
            <person name="Shapiro H."/>
            <person name="Lindquist E."/>
            <person name="Lucas S."/>
            <person name="Rokhsar D."/>
            <person name="Grigoriev I.V."/>
        </authorList>
    </citation>
    <scope>NUCLEOTIDE SEQUENCE [LARGE SCALE GENOMIC DNA]</scope>
</reference>
<dbReference type="InParanoid" id="D8R8I3"/>
<dbReference type="EMBL" id="GL377573">
    <property type="protein sequence ID" value="EFJ31701.1"/>
    <property type="molecule type" value="Genomic_DNA"/>
</dbReference>
<dbReference type="AlphaFoldDB" id="D8R8I3"/>
<accession>D8R8I3</accession>
<organism evidence="2">
    <name type="scientific">Selaginella moellendorffii</name>
    <name type="common">Spikemoss</name>
    <dbReference type="NCBI Taxonomy" id="88036"/>
    <lineage>
        <taxon>Eukaryota</taxon>
        <taxon>Viridiplantae</taxon>
        <taxon>Streptophyta</taxon>
        <taxon>Embryophyta</taxon>
        <taxon>Tracheophyta</taxon>
        <taxon>Lycopodiopsida</taxon>
        <taxon>Selaginellales</taxon>
        <taxon>Selaginellaceae</taxon>
        <taxon>Selaginella</taxon>
    </lineage>
</organism>
<protein>
    <submittedName>
        <fullName evidence="1">Uncharacterized protein</fullName>
    </submittedName>
</protein>
<proteinExistence type="predicted"/>
<dbReference type="Proteomes" id="UP000001514">
    <property type="component" value="Unassembled WGS sequence"/>
</dbReference>